<dbReference type="PROSITE" id="PS00221">
    <property type="entry name" value="MIP"/>
    <property type="match status" value="1"/>
</dbReference>
<feature type="region of interest" description="Disordered" evidence="1">
    <location>
        <begin position="173"/>
        <end position="245"/>
    </location>
</feature>
<feature type="compositionally biased region" description="Low complexity" evidence="1">
    <location>
        <begin position="177"/>
        <end position="190"/>
    </location>
</feature>
<organism evidence="2 3">
    <name type="scientific">Rhizoctonia solani</name>
    <dbReference type="NCBI Taxonomy" id="456999"/>
    <lineage>
        <taxon>Eukaryota</taxon>
        <taxon>Fungi</taxon>
        <taxon>Dikarya</taxon>
        <taxon>Basidiomycota</taxon>
        <taxon>Agaricomycotina</taxon>
        <taxon>Agaricomycetes</taxon>
        <taxon>Cantharellales</taxon>
        <taxon>Ceratobasidiaceae</taxon>
        <taxon>Rhizoctonia</taxon>
    </lineage>
</organism>
<accession>A0A8H3BG83</accession>
<feature type="compositionally biased region" description="Polar residues" evidence="1">
    <location>
        <begin position="114"/>
        <end position="124"/>
    </location>
</feature>
<dbReference type="Proteomes" id="UP000663841">
    <property type="component" value="Unassembled WGS sequence"/>
</dbReference>
<evidence type="ECO:0000313" key="2">
    <source>
        <dbReference type="EMBL" id="CAE6456056.1"/>
    </source>
</evidence>
<name>A0A8H3BG83_9AGAM</name>
<feature type="region of interest" description="Disordered" evidence="1">
    <location>
        <begin position="106"/>
        <end position="134"/>
    </location>
</feature>
<evidence type="ECO:0000256" key="1">
    <source>
        <dbReference type="SAM" id="MobiDB-lite"/>
    </source>
</evidence>
<proteinExistence type="predicted"/>
<sequence length="296" mass="32923">MFRTQVAGRGHKRVAALRPASGAGPGVRLSLTRLHSSSTSLAPPALPDSSTTAPACRLRQYAAAPHQRHECEPRTPNWKPRRENNYQCAGRQLTQFLHVQLRSMPPLPPLHSNPAITLSRTSPTSRERGLESTVGPVPDELWARGRAHDAWVGRSRVVGRSQLAICQPNTCSHRRSILSSPPSRLSPASLTNPRPRSRPDSMVSAVPKRDDSGPVVSRSDRFLQPQPSPLRPVVTPTHTRHSRPPIRVSCDRRSWLSNMHPTGPPLVYPSLATPLFGHAVAHEPRGWTQRFWRYLR</sequence>
<protein>
    <submittedName>
        <fullName evidence="2">Uncharacterized protein</fullName>
    </submittedName>
</protein>
<comment type="caution">
    <text evidence="2">The sequence shown here is derived from an EMBL/GenBank/DDBJ whole genome shotgun (WGS) entry which is preliminary data.</text>
</comment>
<reference evidence="2" key="1">
    <citation type="submission" date="2021-01" db="EMBL/GenBank/DDBJ databases">
        <authorList>
            <person name="Kaushik A."/>
        </authorList>
    </citation>
    <scope>NUCLEOTIDE SEQUENCE</scope>
    <source>
        <strain evidence="2">AG3-T5</strain>
    </source>
</reference>
<dbReference type="InterPro" id="IPR022357">
    <property type="entry name" value="MIP_CS"/>
</dbReference>
<evidence type="ECO:0000313" key="3">
    <source>
        <dbReference type="Proteomes" id="UP000663841"/>
    </source>
</evidence>
<gene>
    <name evidence="2" type="ORF">RDB_LOCUS139240</name>
</gene>
<dbReference type="EMBL" id="CAJMWW010000187">
    <property type="protein sequence ID" value="CAE6456056.1"/>
    <property type="molecule type" value="Genomic_DNA"/>
</dbReference>
<dbReference type="AlphaFoldDB" id="A0A8H3BG83"/>